<dbReference type="KEGG" id="ovb:NB640_12870"/>
<proteinExistence type="predicted"/>
<reference evidence="1" key="1">
    <citation type="journal article" date="2022" name="Front. Microbiol.">
        <title>New perspectives on an old grouping: The genomic and phenotypic variability of Oxalobacter formigenes and the implications for calcium oxalate stone prevention.</title>
        <authorList>
            <person name="Chmiel J.A."/>
            <person name="Carr C."/>
            <person name="Stuivenberg G.A."/>
            <person name="Venema R."/>
            <person name="Chanyi R.M."/>
            <person name="Al K.F."/>
            <person name="Giguere D."/>
            <person name="Say H."/>
            <person name="Akouris P.P."/>
            <person name="Dominguez Romero S.A."/>
            <person name="Kwong A."/>
            <person name="Tai V."/>
            <person name="Koval S.F."/>
            <person name="Razvi H."/>
            <person name="Bjazevic J."/>
            <person name="Burton J.P."/>
        </authorList>
    </citation>
    <scope>NUCLEOTIDE SEQUENCE</scope>
    <source>
        <strain evidence="1">WoOx3</strain>
    </source>
</reference>
<protein>
    <submittedName>
        <fullName evidence="1">Uncharacterized protein</fullName>
    </submittedName>
</protein>
<dbReference type="Proteomes" id="UP001156215">
    <property type="component" value="Chromosome"/>
</dbReference>
<sequence length="106" mass="12014">MHGKKHHLTINAKSILAPQTLEALADADINLQGWQILERWSRKSPEALKMLESCGKETFLDRLLKQQQLEQDILMGETGLESVINGLSHSEILRLHAIKPELELHS</sequence>
<keyword evidence="2" id="KW-1185">Reference proteome</keyword>
<dbReference type="EMBL" id="CP098242">
    <property type="protein sequence ID" value="WAW10088.1"/>
    <property type="molecule type" value="Genomic_DNA"/>
</dbReference>
<gene>
    <name evidence="1" type="ORF">NB640_12870</name>
</gene>
<evidence type="ECO:0000313" key="2">
    <source>
        <dbReference type="Proteomes" id="UP001156215"/>
    </source>
</evidence>
<dbReference type="AlphaFoldDB" id="A0A9E9M067"/>
<dbReference type="RefSeq" id="WP_269309086.1">
    <property type="nucleotide sequence ID" value="NZ_CP098242.1"/>
</dbReference>
<organism evidence="1 2">
    <name type="scientific">Oxalobacter vibrioformis</name>
    <dbReference type="NCBI Taxonomy" id="933080"/>
    <lineage>
        <taxon>Bacteria</taxon>
        <taxon>Pseudomonadati</taxon>
        <taxon>Pseudomonadota</taxon>
        <taxon>Betaproteobacteria</taxon>
        <taxon>Burkholderiales</taxon>
        <taxon>Oxalobacteraceae</taxon>
        <taxon>Oxalobacter</taxon>
    </lineage>
</organism>
<name>A0A9E9M067_9BURK</name>
<evidence type="ECO:0000313" key="1">
    <source>
        <dbReference type="EMBL" id="WAW10088.1"/>
    </source>
</evidence>
<accession>A0A9E9M067</accession>